<reference evidence="1" key="1">
    <citation type="journal article" date="2014" name="Front. Microbiol.">
        <title>High frequency of phylogenetically diverse reductive dehalogenase-homologous genes in deep subseafloor sedimentary metagenomes.</title>
        <authorList>
            <person name="Kawai M."/>
            <person name="Futagami T."/>
            <person name="Toyoda A."/>
            <person name="Takaki Y."/>
            <person name="Nishi S."/>
            <person name="Hori S."/>
            <person name="Arai W."/>
            <person name="Tsubouchi T."/>
            <person name="Morono Y."/>
            <person name="Uchiyama I."/>
            <person name="Ito T."/>
            <person name="Fujiyama A."/>
            <person name="Inagaki F."/>
            <person name="Takami H."/>
        </authorList>
    </citation>
    <scope>NUCLEOTIDE SEQUENCE</scope>
    <source>
        <strain evidence="1">Expedition CK06-06</strain>
    </source>
</reference>
<organism evidence="1">
    <name type="scientific">marine sediment metagenome</name>
    <dbReference type="NCBI Taxonomy" id="412755"/>
    <lineage>
        <taxon>unclassified sequences</taxon>
        <taxon>metagenomes</taxon>
        <taxon>ecological metagenomes</taxon>
    </lineage>
</organism>
<evidence type="ECO:0000313" key="1">
    <source>
        <dbReference type="EMBL" id="GAI11086.1"/>
    </source>
</evidence>
<dbReference type="SUPFAM" id="SSF102114">
    <property type="entry name" value="Radical SAM enzymes"/>
    <property type="match status" value="1"/>
</dbReference>
<dbReference type="EMBL" id="BARV01010345">
    <property type="protein sequence ID" value="GAI11086.1"/>
    <property type="molecule type" value="Genomic_DNA"/>
</dbReference>
<feature type="non-terminal residue" evidence="1">
    <location>
        <position position="1"/>
    </location>
</feature>
<dbReference type="Gene3D" id="3.30.750.200">
    <property type="match status" value="1"/>
</dbReference>
<protein>
    <submittedName>
        <fullName evidence="1">Uncharacterized protein</fullName>
    </submittedName>
</protein>
<accession>X1LZ62</accession>
<proteinExistence type="predicted"/>
<gene>
    <name evidence="1" type="ORF">S06H3_20053</name>
</gene>
<dbReference type="AlphaFoldDB" id="X1LZ62"/>
<comment type="caution">
    <text evidence="1">The sequence shown here is derived from an EMBL/GenBank/DDBJ whole genome shotgun (WGS) entry which is preliminary data.</text>
</comment>
<dbReference type="InterPro" id="IPR058240">
    <property type="entry name" value="rSAM_sf"/>
</dbReference>
<sequence>ETTADFEKTFTFMKELKCEETDLACLTPYPGTEFYENKEEEGIKIVDHDLEKFNGLFPLISGKTFQREDLAKYMMLFLNEYNDEYPG</sequence>
<name>X1LZ62_9ZZZZ</name>